<evidence type="ECO:0000313" key="1">
    <source>
        <dbReference type="EMBL" id="GIY27659.1"/>
    </source>
</evidence>
<name>A0AAV4S2W5_9ARAC</name>
<evidence type="ECO:0000313" key="2">
    <source>
        <dbReference type="Proteomes" id="UP001054837"/>
    </source>
</evidence>
<reference evidence="1 2" key="1">
    <citation type="submission" date="2021-06" db="EMBL/GenBank/DDBJ databases">
        <title>Caerostris darwini draft genome.</title>
        <authorList>
            <person name="Kono N."/>
            <person name="Arakawa K."/>
        </authorList>
    </citation>
    <scope>NUCLEOTIDE SEQUENCE [LARGE SCALE GENOMIC DNA]</scope>
</reference>
<comment type="caution">
    <text evidence="1">The sequence shown here is derived from an EMBL/GenBank/DDBJ whole genome shotgun (WGS) entry which is preliminary data.</text>
</comment>
<dbReference type="EMBL" id="BPLQ01007069">
    <property type="protein sequence ID" value="GIY27659.1"/>
    <property type="molecule type" value="Genomic_DNA"/>
</dbReference>
<accession>A0AAV4S2W5</accession>
<sequence length="87" mass="10116">MDTTYVCPFQDHLKQTKSDNITKEEQQARINCEGLRHSTEQLENHRRLFLQMKETYQSVVKILPKDDAYNAMCSKKLQGLLTAITAQ</sequence>
<organism evidence="1 2">
    <name type="scientific">Caerostris darwini</name>
    <dbReference type="NCBI Taxonomy" id="1538125"/>
    <lineage>
        <taxon>Eukaryota</taxon>
        <taxon>Metazoa</taxon>
        <taxon>Ecdysozoa</taxon>
        <taxon>Arthropoda</taxon>
        <taxon>Chelicerata</taxon>
        <taxon>Arachnida</taxon>
        <taxon>Araneae</taxon>
        <taxon>Araneomorphae</taxon>
        <taxon>Entelegynae</taxon>
        <taxon>Araneoidea</taxon>
        <taxon>Araneidae</taxon>
        <taxon>Caerostris</taxon>
    </lineage>
</organism>
<protein>
    <submittedName>
        <fullName evidence="1">Uncharacterized protein</fullName>
    </submittedName>
</protein>
<keyword evidence="2" id="KW-1185">Reference proteome</keyword>
<dbReference type="Proteomes" id="UP001054837">
    <property type="component" value="Unassembled WGS sequence"/>
</dbReference>
<gene>
    <name evidence="1" type="ORF">CDAR_245711</name>
</gene>
<dbReference type="AlphaFoldDB" id="A0AAV4S2W5"/>
<proteinExistence type="predicted"/>